<accession>A0AA39DCQ0</accession>
<proteinExistence type="predicted"/>
<evidence type="ECO:0000256" key="1">
    <source>
        <dbReference type="SAM" id="MobiDB-lite"/>
    </source>
</evidence>
<keyword evidence="5" id="KW-1185">Reference proteome</keyword>
<sequence>MVRVSLGGAASSSMASTLKAYSIPLVLLAAAIFLQLFVIPNSFPLSHYDVLGIKRYSTVEEVAEAYEKFSSKWNSGTEVPETIDFLKIRYAFELLTDPLWKRDYDIFGIDEQIDVFENVKKQFSGVSFSGINLPLLSAASSDPGDHVFNVITSNDFHSVLEKTEPLLIQIYSFGSNSCRQFSNDWKRIATFLEGVANIGMVELGDARLAAYLAEKKTTGQPFFRNGLPSLVAFPPGCRTSDCLVRYEGELSIDAVTDWFATAILTLPRIPYYSKESLGQAFLAKSSPWKVKVIVFSRTGQRATPFLRQAAKNYWAHASFAFVLWQEEDSSFWWNTLEVESAPAIVFLKDPGVKPVVHHGFFNNSWFVNIMEQNKQQELPQLRSITSMELGCDARGYSRAGYDTMTWYCVILAGRQSLELNKMRETMRRVQEILSNTGELNGADKQQPSEPSAIALKDKRLTFTWLDGEAQKQYCFFYIHSEDSYDTCGPRRDVADVPQLFIVRYKRNATVDDLKVERRPKGIWNPFQEEDVDPASQLVARYNGSSEIPEIIKWISQIIKDGDSRDLPLFRTKTPQLVPEDGDPIWSKGAQSILSTSKGLKYRIKSIISGMYDRLGDPRIGPMLLLGSLMSFASIWLKRSQATHQSQLDQPGQPSNMDEDKKTRRKRKTTVSSQDRPTSITDMEPKDAYQAPLSDSDSD</sequence>
<gene>
    <name evidence="4" type="ORF">PVL29_022442</name>
</gene>
<feature type="transmembrane region" description="Helical" evidence="2">
    <location>
        <begin position="21"/>
        <end position="39"/>
    </location>
</feature>
<feature type="compositionally biased region" description="Polar residues" evidence="1">
    <location>
        <begin position="642"/>
        <end position="655"/>
    </location>
</feature>
<keyword evidence="2" id="KW-1133">Transmembrane helix</keyword>
<dbReference type="EMBL" id="JARBHA010000017">
    <property type="protein sequence ID" value="KAJ9677452.1"/>
    <property type="molecule type" value="Genomic_DNA"/>
</dbReference>
<name>A0AA39DCQ0_VITRO</name>
<feature type="domain" description="J" evidence="3">
    <location>
        <begin position="46"/>
        <end position="108"/>
    </location>
</feature>
<dbReference type="Gene3D" id="1.10.287.110">
    <property type="entry name" value="DnaJ domain"/>
    <property type="match status" value="1"/>
</dbReference>
<dbReference type="PROSITE" id="PS50076">
    <property type="entry name" value="DNAJ_2"/>
    <property type="match status" value="1"/>
</dbReference>
<dbReference type="Gene3D" id="3.40.30.10">
    <property type="entry name" value="Glutaredoxin"/>
    <property type="match status" value="1"/>
</dbReference>
<dbReference type="InterPro" id="IPR001623">
    <property type="entry name" value="DnaJ_domain"/>
</dbReference>
<dbReference type="AlphaFoldDB" id="A0AA39DCQ0"/>
<dbReference type="SUPFAM" id="SSF46565">
    <property type="entry name" value="Chaperone J-domain"/>
    <property type="match status" value="1"/>
</dbReference>
<organism evidence="4 5">
    <name type="scientific">Vitis rotundifolia</name>
    <name type="common">Muscadine grape</name>
    <dbReference type="NCBI Taxonomy" id="103349"/>
    <lineage>
        <taxon>Eukaryota</taxon>
        <taxon>Viridiplantae</taxon>
        <taxon>Streptophyta</taxon>
        <taxon>Embryophyta</taxon>
        <taxon>Tracheophyta</taxon>
        <taxon>Spermatophyta</taxon>
        <taxon>Magnoliopsida</taxon>
        <taxon>eudicotyledons</taxon>
        <taxon>Gunneridae</taxon>
        <taxon>Pentapetalae</taxon>
        <taxon>rosids</taxon>
        <taxon>Vitales</taxon>
        <taxon>Vitaceae</taxon>
        <taxon>Viteae</taxon>
        <taxon>Vitis</taxon>
    </lineage>
</organism>
<keyword evidence="2" id="KW-0472">Membrane</keyword>
<feature type="compositionally biased region" description="Polar residues" evidence="1">
    <location>
        <begin position="670"/>
        <end position="680"/>
    </location>
</feature>
<feature type="region of interest" description="Disordered" evidence="1">
    <location>
        <begin position="642"/>
        <end position="698"/>
    </location>
</feature>
<dbReference type="InterPro" id="IPR052448">
    <property type="entry name" value="DnaJ_C16_autophagy_reg"/>
</dbReference>
<dbReference type="Proteomes" id="UP001168098">
    <property type="component" value="Unassembled WGS sequence"/>
</dbReference>
<dbReference type="PANTHER" id="PTHR44303:SF2">
    <property type="entry name" value="DNAJ HOMOLOG SUBFAMILY C MEMBER 16"/>
    <property type="match status" value="1"/>
</dbReference>
<evidence type="ECO:0000259" key="3">
    <source>
        <dbReference type="PROSITE" id="PS50076"/>
    </source>
</evidence>
<dbReference type="CDD" id="cd06257">
    <property type="entry name" value="DnaJ"/>
    <property type="match status" value="1"/>
</dbReference>
<evidence type="ECO:0000313" key="5">
    <source>
        <dbReference type="Proteomes" id="UP001168098"/>
    </source>
</evidence>
<keyword evidence="2" id="KW-0812">Transmembrane</keyword>
<protein>
    <recommendedName>
        <fullName evidence="3">J domain-containing protein</fullName>
    </recommendedName>
</protein>
<evidence type="ECO:0000256" key="2">
    <source>
        <dbReference type="SAM" id="Phobius"/>
    </source>
</evidence>
<dbReference type="PANTHER" id="PTHR44303">
    <property type="entry name" value="DNAJ HOMOLOG SUBFAMILY C MEMBER 16"/>
    <property type="match status" value="1"/>
</dbReference>
<dbReference type="SUPFAM" id="SSF52833">
    <property type="entry name" value="Thioredoxin-like"/>
    <property type="match status" value="1"/>
</dbReference>
<dbReference type="InterPro" id="IPR036249">
    <property type="entry name" value="Thioredoxin-like_sf"/>
</dbReference>
<evidence type="ECO:0000313" key="4">
    <source>
        <dbReference type="EMBL" id="KAJ9677452.1"/>
    </source>
</evidence>
<reference evidence="4 5" key="1">
    <citation type="journal article" date="2023" name="BMC Biotechnol.">
        <title>Vitis rotundifolia cv Carlos genome sequencing.</title>
        <authorList>
            <person name="Huff M."/>
            <person name="Hulse-Kemp A."/>
            <person name="Scheffler B."/>
            <person name="Youngblood R."/>
            <person name="Simpson S."/>
            <person name="Babiker E."/>
            <person name="Staton M."/>
        </authorList>
    </citation>
    <scope>NUCLEOTIDE SEQUENCE [LARGE SCALE GENOMIC DNA]</scope>
    <source>
        <tissue evidence="4">Leaf</tissue>
    </source>
</reference>
<comment type="caution">
    <text evidence="4">The sequence shown here is derived from an EMBL/GenBank/DDBJ whole genome shotgun (WGS) entry which is preliminary data.</text>
</comment>
<dbReference type="InterPro" id="IPR036869">
    <property type="entry name" value="J_dom_sf"/>
</dbReference>